<proteinExistence type="predicted"/>
<reference evidence="2" key="1">
    <citation type="journal article" date="2021" name="Sci. Rep.">
        <title>Diploid genomic architecture of Nitzschia inconspicua, an elite biomass production diatom.</title>
        <authorList>
            <person name="Oliver A."/>
            <person name="Podell S."/>
            <person name="Pinowska A."/>
            <person name="Traller J.C."/>
            <person name="Smith S.R."/>
            <person name="McClure R."/>
            <person name="Beliaev A."/>
            <person name="Bohutskyi P."/>
            <person name="Hill E.A."/>
            <person name="Rabines A."/>
            <person name="Zheng H."/>
            <person name="Allen L.Z."/>
            <person name="Kuo A."/>
            <person name="Grigoriev I.V."/>
            <person name="Allen A.E."/>
            <person name="Hazlebeck D."/>
            <person name="Allen E.E."/>
        </authorList>
    </citation>
    <scope>NUCLEOTIDE SEQUENCE</scope>
    <source>
        <strain evidence="2">Hildebrandi</strain>
    </source>
</reference>
<protein>
    <submittedName>
        <fullName evidence="2">Uncharacterized protein</fullName>
    </submittedName>
</protein>
<reference evidence="2" key="2">
    <citation type="submission" date="2021-04" db="EMBL/GenBank/DDBJ databases">
        <authorList>
            <person name="Podell S."/>
        </authorList>
    </citation>
    <scope>NUCLEOTIDE SEQUENCE</scope>
    <source>
        <strain evidence="2">Hildebrandi</strain>
    </source>
</reference>
<name>A0A9K3PN41_9STRA</name>
<comment type="caution">
    <text evidence="2">The sequence shown here is derived from an EMBL/GenBank/DDBJ whole genome shotgun (WGS) entry which is preliminary data.</text>
</comment>
<evidence type="ECO:0000313" key="2">
    <source>
        <dbReference type="EMBL" id="KAG7353560.1"/>
    </source>
</evidence>
<dbReference type="OrthoDB" id="46722at2759"/>
<gene>
    <name evidence="2" type="ORF">IV203_002915</name>
</gene>
<dbReference type="AlphaFoldDB" id="A0A9K3PN41"/>
<keyword evidence="3" id="KW-1185">Reference proteome</keyword>
<feature type="region of interest" description="Disordered" evidence="1">
    <location>
        <begin position="18"/>
        <end position="55"/>
    </location>
</feature>
<accession>A0A9K3PN41</accession>
<evidence type="ECO:0000313" key="3">
    <source>
        <dbReference type="Proteomes" id="UP000693970"/>
    </source>
</evidence>
<evidence type="ECO:0000256" key="1">
    <source>
        <dbReference type="SAM" id="MobiDB-lite"/>
    </source>
</evidence>
<dbReference type="Proteomes" id="UP000693970">
    <property type="component" value="Unassembled WGS sequence"/>
</dbReference>
<dbReference type="PANTHER" id="PTHR39290">
    <property type="entry name" value="C3H1-TYPE DOMAIN-CONTAINING PROTEIN-RELATED"/>
    <property type="match status" value="1"/>
</dbReference>
<dbReference type="PANTHER" id="PTHR39290:SF6">
    <property type="entry name" value="S-ADENOSYL-L-METHIONINE-DEPENDENT METHYLTRANSFERASES SUPERFAMILY PROTEIN"/>
    <property type="match status" value="1"/>
</dbReference>
<organism evidence="2 3">
    <name type="scientific">Nitzschia inconspicua</name>
    <dbReference type="NCBI Taxonomy" id="303405"/>
    <lineage>
        <taxon>Eukaryota</taxon>
        <taxon>Sar</taxon>
        <taxon>Stramenopiles</taxon>
        <taxon>Ochrophyta</taxon>
        <taxon>Bacillariophyta</taxon>
        <taxon>Bacillariophyceae</taxon>
        <taxon>Bacillariophycidae</taxon>
        <taxon>Bacillariales</taxon>
        <taxon>Bacillariaceae</taxon>
        <taxon>Nitzschia</taxon>
    </lineage>
</organism>
<sequence length="677" mass="77081">MDAGGDVGWGDLFAKAAELGESTSPTQQPKEGFAAQSSLKKNRKRKHGSQRETRDSYKMDAEFRAMLDSRMDPQPDSSLWYDGSLLADRLDSADGCSGWRKGVDNPLTTRCQQCEKPFLYHRLQFQMLLQGQSYNGSIMWPLPFFSAVRNIRCSAKIIVVLSSANKPKKSVLGRLEDLIREIIRERGNIESFSQSHMMNSNHDEVIILVDKLHILNKHIDSLRSAFKGVSSGNQSTSQTKAQTWILFPHLIRIIMACDACYYRLYYMQLIGVLPVWQRSRLDGRRSPLFLPHPQEHFKGSLHSISEIRKHTSEFWDEDIKRASFSYLSEDESSGIADGDHSLARIYQYRYWETVELFFNTGWSQSVDTRKLVEESMDAYVRHATGLSKFETPAPRLLAEWRDSCRDFMCNIFAYATLPQKTMASLQKIISQTGIRKVIDHGAGTGYIARLIHNATKDGGKNDDSSIEVEAWDMMPQPEYAQYEKKAQASTGNEYHGATPAFFHINQWESNDYLGKLIKGREKSTALLLCYPPPQSSMALDVTKAFLKAGGSILVHIGEFKGLTGNDAFEKLLLRQMTCIERFPTFNWGTDASFVSLWSLAGEKAYKDGTYPAQKVLLPCTTCSKQEATKRCRLDRTLVYCSDQCFRDGSTFRTQQLRMQMIEIDDLQFLDPRCFETL</sequence>
<dbReference type="EMBL" id="JAGRRH010000016">
    <property type="protein sequence ID" value="KAG7353560.1"/>
    <property type="molecule type" value="Genomic_DNA"/>
</dbReference>
<feature type="compositionally biased region" description="Polar residues" evidence="1">
    <location>
        <begin position="21"/>
        <end position="39"/>
    </location>
</feature>